<evidence type="ECO:0000313" key="15">
    <source>
        <dbReference type="Proteomes" id="UP001234343"/>
    </source>
</evidence>
<organism evidence="14 15">
    <name type="scientific">Alteromonas arenosi</name>
    <dbReference type="NCBI Taxonomy" id="3055817"/>
    <lineage>
        <taxon>Bacteria</taxon>
        <taxon>Pseudomonadati</taxon>
        <taxon>Pseudomonadota</taxon>
        <taxon>Gammaproteobacteria</taxon>
        <taxon>Alteromonadales</taxon>
        <taxon>Alteromonadaceae</taxon>
        <taxon>Alteromonas/Salinimonas group</taxon>
        <taxon>Alteromonas</taxon>
    </lineage>
</organism>
<reference evidence="14 15" key="1">
    <citation type="submission" date="2023-06" db="EMBL/GenBank/DDBJ databases">
        <title>Alteromonas sp. ASW11-36 isolated from intertidal sand.</title>
        <authorList>
            <person name="Li Y."/>
        </authorList>
    </citation>
    <scope>NUCLEOTIDE SEQUENCE [LARGE SCALE GENOMIC DNA]</scope>
    <source>
        <strain evidence="14 15">ASW11-36</strain>
    </source>
</reference>
<dbReference type="SUPFAM" id="SSF50156">
    <property type="entry name" value="PDZ domain-like"/>
    <property type="match status" value="1"/>
</dbReference>
<feature type="compositionally biased region" description="Polar residues" evidence="10">
    <location>
        <begin position="178"/>
        <end position="187"/>
    </location>
</feature>
<evidence type="ECO:0000313" key="14">
    <source>
        <dbReference type="EMBL" id="MDM7862083.1"/>
    </source>
</evidence>
<keyword evidence="15" id="KW-1185">Reference proteome</keyword>
<comment type="caution">
    <text evidence="14">The sequence shown here is derived from an EMBL/GenBank/DDBJ whole genome shotgun (WGS) entry which is preliminary data.</text>
</comment>
<feature type="domain" description="PDZ" evidence="13">
    <location>
        <begin position="240"/>
        <end position="293"/>
    </location>
</feature>
<name>A0ABT7T0X9_9ALTE</name>
<dbReference type="InterPro" id="IPR024961">
    <property type="entry name" value="T2SS_GspC_N"/>
</dbReference>
<dbReference type="Pfam" id="PF11356">
    <property type="entry name" value="T2SSC"/>
    <property type="match status" value="1"/>
</dbReference>
<evidence type="ECO:0000259" key="13">
    <source>
        <dbReference type="Pfam" id="PF13180"/>
    </source>
</evidence>
<evidence type="ECO:0000256" key="11">
    <source>
        <dbReference type="SAM" id="Phobius"/>
    </source>
</evidence>
<dbReference type="NCBIfam" id="TIGR01713">
    <property type="entry name" value="typeII_sec_gspC"/>
    <property type="match status" value="1"/>
</dbReference>
<dbReference type="InterPro" id="IPR036034">
    <property type="entry name" value="PDZ_sf"/>
</dbReference>
<feature type="region of interest" description="Disordered" evidence="10">
    <location>
        <begin position="167"/>
        <end position="194"/>
    </location>
</feature>
<evidence type="ECO:0000256" key="4">
    <source>
        <dbReference type="ARBA" id="ARBA00022475"/>
    </source>
</evidence>
<evidence type="ECO:0000259" key="12">
    <source>
        <dbReference type="Pfam" id="PF11356"/>
    </source>
</evidence>
<evidence type="ECO:0000256" key="9">
    <source>
        <dbReference type="ARBA" id="ARBA00023136"/>
    </source>
</evidence>
<dbReference type="Proteomes" id="UP001234343">
    <property type="component" value="Unassembled WGS sequence"/>
</dbReference>
<keyword evidence="9 11" id="KW-0472">Membrane</keyword>
<feature type="domain" description="Type II secretion system protein GspC N-terminal" evidence="12">
    <location>
        <begin position="22"/>
        <end position="162"/>
    </location>
</feature>
<proteinExistence type="inferred from homology"/>
<evidence type="ECO:0000256" key="8">
    <source>
        <dbReference type="ARBA" id="ARBA00022989"/>
    </source>
</evidence>
<keyword evidence="4" id="KW-1003">Cell membrane</keyword>
<dbReference type="Pfam" id="PF13180">
    <property type="entry name" value="PDZ_2"/>
    <property type="match status" value="1"/>
</dbReference>
<sequence length="302" mass="33257">MQAAISFINQRQSLINSVIVALLAIYLIAYLAELTWRLIPAPESATGNTAQRQVDRSTRPDGSQINLTAIKRLNLFGEFNQQVTVTEEESVTDAPETSLNLVLTGVVASTQESNGAAIIEHRGDQQTYGIGEKIEGTNATLREVFSDRVIIRNGARNETLMLDGIDFDEANRSRRQTARTQPQRSEPTPQPRLSDEALEATQQLREQPASFTDFISISQVQVDGQLLGYRVQPGKNPALFTAAGLVAGDVITEINGFDVTDPQQAREALGELRTADALQLTVLRDEQFLTLYLDLPETSDEE</sequence>
<evidence type="ECO:0000256" key="5">
    <source>
        <dbReference type="ARBA" id="ARBA00022519"/>
    </source>
</evidence>
<dbReference type="InterPro" id="IPR001639">
    <property type="entry name" value="T2SS_protein-GspC"/>
</dbReference>
<comment type="subcellular location">
    <subcellularLocation>
        <location evidence="1">Cell inner membrane</location>
    </subcellularLocation>
</comment>
<evidence type="ECO:0000256" key="3">
    <source>
        <dbReference type="ARBA" id="ARBA00022448"/>
    </source>
</evidence>
<dbReference type="InterPro" id="IPR001478">
    <property type="entry name" value="PDZ"/>
</dbReference>
<evidence type="ECO:0000256" key="2">
    <source>
        <dbReference type="ARBA" id="ARBA00007986"/>
    </source>
</evidence>
<keyword evidence="5" id="KW-0997">Cell inner membrane</keyword>
<feature type="transmembrane region" description="Helical" evidence="11">
    <location>
        <begin position="12"/>
        <end position="32"/>
    </location>
</feature>
<evidence type="ECO:0000256" key="7">
    <source>
        <dbReference type="ARBA" id="ARBA00022927"/>
    </source>
</evidence>
<evidence type="ECO:0000256" key="1">
    <source>
        <dbReference type="ARBA" id="ARBA00004533"/>
    </source>
</evidence>
<comment type="similarity">
    <text evidence="2">Belongs to the GSP C family.</text>
</comment>
<keyword evidence="3" id="KW-0813">Transport</keyword>
<protein>
    <submittedName>
        <fullName evidence="14">Type II secretion system protein GspC</fullName>
    </submittedName>
</protein>
<dbReference type="EMBL" id="JAUCBP010000013">
    <property type="protein sequence ID" value="MDM7862083.1"/>
    <property type="molecule type" value="Genomic_DNA"/>
</dbReference>
<keyword evidence="8 11" id="KW-1133">Transmembrane helix</keyword>
<dbReference type="Gene3D" id="2.30.30.830">
    <property type="match status" value="1"/>
</dbReference>
<keyword evidence="7" id="KW-0653">Protein transport</keyword>
<keyword evidence="6 11" id="KW-0812">Transmembrane</keyword>
<accession>A0ABT7T0X9</accession>
<evidence type="ECO:0000256" key="6">
    <source>
        <dbReference type="ARBA" id="ARBA00022692"/>
    </source>
</evidence>
<evidence type="ECO:0000256" key="10">
    <source>
        <dbReference type="SAM" id="MobiDB-lite"/>
    </source>
</evidence>
<dbReference type="Gene3D" id="2.30.42.10">
    <property type="match status" value="1"/>
</dbReference>
<dbReference type="RefSeq" id="WP_289366833.1">
    <property type="nucleotide sequence ID" value="NZ_JAUCBP010000013.1"/>
</dbReference>
<gene>
    <name evidence="14" type="primary">gspC</name>
    <name evidence="14" type="ORF">QTP81_15875</name>
</gene>